<feature type="domain" description="Amidohydrolase-related" evidence="1">
    <location>
        <begin position="152"/>
        <end position="380"/>
    </location>
</feature>
<dbReference type="Gene3D" id="2.30.40.10">
    <property type="entry name" value="Urease, subunit C, domain 1"/>
    <property type="match status" value="2"/>
</dbReference>
<sequence>MMNYLIKNADIVLEDTVLEKADLLITDNKINKIADNISEKNAADFGKYKLIKAEGKLIIPGLIDIHSDAIEKAVQPRPSMSLSPEMAVNQLEKNLISAGITTMYHSLSLSDGSGIRSTENVVEIINFLKNNKKSYLRRKVHLRLEKTNFVAYPVIEDMINKDKLDLLSIMDHTPGQGQYKTVEEYQEYLHKTYNLGEKEIEDVIKSKLDKKRKVNRADLNKIIELAVNNSISVASHDDDDPEYVAWIKEIGANILEFPMKITAAEYGISQEMMISVGAPNIVNGGSHNGNLSALDLIKDGLANIICSDYYAAAMINSIFLTAEAINDLAEAVKMATLYPAEAVGLESKIGSIKEGKIADLILIDKKNSHPIVEEVFINGENVYKSRFWNN</sequence>
<dbReference type="PANTHER" id="PTHR43135">
    <property type="entry name" value="ALPHA-D-RIBOSE 1-METHYLPHOSPHONATE 5-TRIPHOSPHATE DIPHOSPHATASE"/>
    <property type="match status" value="1"/>
</dbReference>
<dbReference type="InterPro" id="IPR006680">
    <property type="entry name" value="Amidohydro-rel"/>
</dbReference>
<evidence type="ECO:0000313" key="3">
    <source>
        <dbReference type="Proteomes" id="UP000247389"/>
    </source>
</evidence>
<dbReference type="GO" id="GO:0019700">
    <property type="term" value="P:organic phosphonate catabolic process"/>
    <property type="evidence" value="ECO:0007669"/>
    <property type="project" value="InterPro"/>
</dbReference>
<protein>
    <submittedName>
        <fullName evidence="2">Alpha-D-ribose 1-methylphosphonate 5-triphosphate diphosphatase</fullName>
    </submittedName>
</protein>
<dbReference type="NCBIfam" id="NF011984">
    <property type="entry name" value="PRK15446.1-5"/>
    <property type="match status" value="1"/>
</dbReference>
<dbReference type="InterPro" id="IPR032466">
    <property type="entry name" value="Metal_Hydrolase"/>
</dbReference>
<dbReference type="PIRSF" id="PIRSF038971">
    <property type="entry name" value="PhnM"/>
    <property type="match status" value="1"/>
</dbReference>
<dbReference type="NCBIfam" id="NF011987">
    <property type="entry name" value="PRK15446.2-3"/>
    <property type="match status" value="1"/>
</dbReference>
<organism evidence="2 3">
    <name type="scientific">Halanaerobium congolense</name>
    <dbReference type="NCBI Taxonomy" id="54121"/>
    <lineage>
        <taxon>Bacteria</taxon>
        <taxon>Bacillati</taxon>
        <taxon>Bacillota</taxon>
        <taxon>Clostridia</taxon>
        <taxon>Halanaerobiales</taxon>
        <taxon>Halanaerobiaceae</taxon>
        <taxon>Halanaerobium</taxon>
    </lineage>
</organism>
<dbReference type="EMBL" id="QICM01000013">
    <property type="protein sequence ID" value="PXV65559.1"/>
    <property type="molecule type" value="Genomic_DNA"/>
</dbReference>
<dbReference type="Pfam" id="PF01979">
    <property type="entry name" value="Amidohydro_1"/>
    <property type="match status" value="1"/>
</dbReference>
<dbReference type="SUPFAM" id="SSF51338">
    <property type="entry name" value="Composite domain of metallo-dependent hydrolases"/>
    <property type="match status" value="1"/>
</dbReference>
<evidence type="ECO:0000313" key="2">
    <source>
        <dbReference type="EMBL" id="PXV65559.1"/>
    </source>
</evidence>
<accession>A0A318E973</accession>
<evidence type="ECO:0000259" key="1">
    <source>
        <dbReference type="Pfam" id="PF01979"/>
    </source>
</evidence>
<dbReference type="NCBIfam" id="NF011990">
    <property type="entry name" value="PRK15446.2-6"/>
    <property type="match status" value="1"/>
</dbReference>
<dbReference type="InterPro" id="IPR012696">
    <property type="entry name" value="PhnM"/>
</dbReference>
<dbReference type="InterPro" id="IPR051781">
    <property type="entry name" value="Metallo-dep_Hydrolase"/>
</dbReference>
<dbReference type="Proteomes" id="UP000247389">
    <property type="component" value="Unassembled WGS sequence"/>
</dbReference>
<dbReference type="GO" id="GO:0016810">
    <property type="term" value="F:hydrolase activity, acting on carbon-nitrogen (but not peptide) bonds"/>
    <property type="evidence" value="ECO:0007669"/>
    <property type="project" value="InterPro"/>
</dbReference>
<dbReference type="AlphaFoldDB" id="A0A318E973"/>
<comment type="caution">
    <text evidence="2">The sequence shown here is derived from an EMBL/GenBank/DDBJ whole genome shotgun (WGS) entry which is preliminary data.</text>
</comment>
<dbReference type="SUPFAM" id="SSF51556">
    <property type="entry name" value="Metallo-dependent hydrolases"/>
    <property type="match status" value="1"/>
</dbReference>
<name>A0A318E973_9FIRM</name>
<proteinExistence type="predicted"/>
<dbReference type="InterPro" id="IPR011059">
    <property type="entry name" value="Metal-dep_hydrolase_composite"/>
</dbReference>
<dbReference type="PANTHER" id="PTHR43135:SF3">
    <property type="entry name" value="ALPHA-D-RIBOSE 1-METHYLPHOSPHONATE 5-TRIPHOSPHATE DIPHOSPHATASE"/>
    <property type="match status" value="1"/>
</dbReference>
<gene>
    <name evidence="2" type="ORF">C8C78_1134</name>
</gene>
<reference evidence="2 3" key="1">
    <citation type="submission" date="2018-04" db="EMBL/GenBank/DDBJ databases">
        <title>Subsurface microbial communities from deep shales in Ohio and West Virginia, USA.</title>
        <authorList>
            <person name="Wrighton K."/>
        </authorList>
    </citation>
    <scope>NUCLEOTIDE SEQUENCE [LARGE SCALE GENOMIC DNA]</scope>
    <source>
        <strain evidence="2 3">MSL28</strain>
    </source>
</reference>